<evidence type="ECO:0000256" key="5">
    <source>
        <dbReference type="ARBA" id="ARBA00023133"/>
    </source>
</evidence>
<evidence type="ECO:0000313" key="11">
    <source>
        <dbReference type="Proteomes" id="UP000518266"/>
    </source>
</evidence>
<evidence type="ECO:0000256" key="2">
    <source>
        <dbReference type="ARBA" id="ARBA00007590"/>
    </source>
</evidence>
<feature type="signal peptide" evidence="9">
    <location>
        <begin position="1"/>
        <end position="18"/>
    </location>
</feature>
<evidence type="ECO:0000313" key="10">
    <source>
        <dbReference type="EMBL" id="KAF3857968.1"/>
    </source>
</evidence>
<dbReference type="PANTHER" id="PTHR12668:SF4">
    <property type="entry name" value="TRANSMEMBRANE PROTEIN 14C-RELATED"/>
    <property type="match status" value="1"/>
</dbReference>
<dbReference type="InterPro" id="IPR044890">
    <property type="entry name" value="TMEM14_sf"/>
</dbReference>
<comment type="caution">
    <text evidence="10">The sequence shown here is derived from an EMBL/GenBank/DDBJ whole genome shotgun (WGS) entry which is preliminary data.</text>
</comment>
<proteinExistence type="inferred from homology"/>
<reference evidence="10 11" key="1">
    <citation type="submission" date="2020-03" db="EMBL/GenBank/DDBJ databases">
        <title>Dissostichus mawsoni Genome sequencing and assembly.</title>
        <authorList>
            <person name="Park H."/>
        </authorList>
    </citation>
    <scope>NUCLEOTIDE SEQUENCE [LARGE SCALE GENOMIC DNA]</scope>
    <source>
        <strain evidence="10">DM0001</strain>
        <tissue evidence="10">Muscle</tissue>
    </source>
</reference>
<organism evidence="10 11">
    <name type="scientific">Dissostichus mawsoni</name>
    <name type="common">Antarctic cod</name>
    <dbReference type="NCBI Taxonomy" id="36200"/>
    <lineage>
        <taxon>Eukaryota</taxon>
        <taxon>Metazoa</taxon>
        <taxon>Chordata</taxon>
        <taxon>Craniata</taxon>
        <taxon>Vertebrata</taxon>
        <taxon>Euteleostomi</taxon>
        <taxon>Actinopterygii</taxon>
        <taxon>Neopterygii</taxon>
        <taxon>Teleostei</taxon>
        <taxon>Neoteleostei</taxon>
        <taxon>Acanthomorphata</taxon>
        <taxon>Eupercaria</taxon>
        <taxon>Perciformes</taxon>
        <taxon>Notothenioidei</taxon>
        <taxon>Nototheniidae</taxon>
        <taxon>Dissostichus</taxon>
    </lineage>
</organism>
<accession>A0A7J5ZC99</accession>
<protein>
    <recommendedName>
        <fullName evidence="8">Transmembrane protein 14C</fullName>
    </recommendedName>
</protein>
<keyword evidence="3" id="KW-0812">Transmembrane</keyword>
<evidence type="ECO:0000256" key="4">
    <source>
        <dbReference type="ARBA" id="ARBA00022989"/>
    </source>
</evidence>
<evidence type="ECO:0000256" key="9">
    <source>
        <dbReference type="SAM" id="SignalP"/>
    </source>
</evidence>
<comment type="function">
    <text evidence="7">Required for normal heme biosynthesis.</text>
</comment>
<gene>
    <name evidence="10" type="ORF">F7725_011169</name>
</gene>
<dbReference type="InterPro" id="IPR005349">
    <property type="entry name" value="TMEM14"/>
</dbReference>
<dbReference type="Proteomes" id="UP000518266">
    <property type="component" value="Unassembled WGS sequence"/>
</dbReference>
<dbReference type="OrthoDB" id="5620at2759"/>
<dbReference type="GO" id="GO:0006783">
    <property type="term" value="P:heme biosynthetic process"/>
    <property type="evidence" value="ECO:0007669"/>
    <property type="project" value="UniProtKB-KW"/>
</dbReference>
<feature type="chain" id="PRO_5029682160" description="Transmembrane protein 14C" evidence="9">
    <location>
        <begin position="19"/>
        <end position="309"/>
    </location>
</feature>
<name>A0A7J5ZC99_DISMA</name>
<dbReference type="PANTHER" id="PTHR12668">
    <property type="entry name" value="TRANSMEMBRANE PROTEIN 14, 15"/>
    <property type="match status" value="1"/>
</dbReference>
<sequence length="309" mass="34126">MSAGLLFGLLAAVGAFLASQNPKNVWLSLGTSGTLAVVMGLRFLNSWKFMPAGLMTLASRPVRAPAAGSSSSVKSSTLRRWIQRSEDSEIGSSTLRALVDHHEREETNENFYMKIRRSNRQLGPSAAPSFRELMVGFLEMETPASASSPSSQLSSDLLAACPQRLRPVLTALMLFSAPKLQFVDTYSLIAHWLPVFHQAEGFLLSLCQRGRTHRLFWVLLHVVLREKYLLKRLVQKTGCISGMSLISVIASLLAFGIRDLRLVGTHFGKRKFIEILKISSTSLFPGNRGLRVYSSAMMHPTAQMSMGEL</sequence>
<keyword evidence="9" id="KW-0732">Signal</keyword>
<evidence type="ECO:0000256" key="8">
    <source>
        <dbReference type="ARBA" id="ARBA00039421"/>
    </source>
</evidence>
<keyword evidence="4" id="KW-1133">Transmembrane helix</keyword>
<dbReference type="AlphaFoldDB" id="A0A7J5ZC99"/>
<dbReference type="GO" id="GO:0070453">
    <property type="term" value="P:regulation of heme biosynthetic process"/>
    <property type="evidence" value="ECO:0007669"/>
    <property type="project" value="TreeGrafter"/>
</dbReference>
<evidence type="ECO:0000256" key="3">
    <source>
        <dbReference type="ARBA" id="ARBA00022692"/>
    </source>
</evidence>
<keyword evidence="5" id="KW-0350">Heme biosynthesis</keyword>
<comment type="subcellular location">
    <subcellularLocation>
        <location evidence="1">Membrane</location>
        <topology evidence="1">Multi-pass membrane protein</topology>
    </subcellularLocation>
</comment>
<evidence type="ECO:0000256" key="1">
    <source>
        <dbReference type="ARBA" id="ARBA00004141"/>
    </source>
</evidence>
<dbReference type="GO" id="GO:0031966">
    <property type="term" value="C:mitochondrial membrane"/>
    <property type="evidence" value="ECO:0007669"/>
    <property type="project" value="TreeGrafter"/>
</dbReference>
<evidence type="ECO:0000256" key="7">
    <source>
        <dbReference type="ARBA" id="ARBA00037428"/>
    </source>
</evidence>
<dbReference type="Pfam" id="PF03647">
    <property type="entry name" value="Tmemb_14"/>
    <property type="match status" value="1"/>
</dbReference>
<comment type="similarity">
    <text evidence="2">Belongs to the TMEM14 family.</text>
</comment>
<dbReference type="Gene3D" id="1.10.10.1740">
    <property type="entry name" value="Transmembrane protein 14-like"/>
    <property type="match status" value="1"/>
</dbReference>
<keyword evidence="6" id="KW-0472">Membrane</keyword>
<keyword evidence="11" id="KW-1185">Reference proteome</keyword>
<evidence type="ECO:0000256" key="6">
    <source>
        <dbReference type="ARBA" id="ARBA00023136"/>
    </source>
</evidence>
<dbReference type="EMBL" id="JAAKFY010000004">
    <property type="protein sequence ID" value="KAF3857968.1"/>
    <property type="molecule type" value="Genomic_DNA"/>
</dbReference>